<dbReference type="GO" id="GO:0000160">
    <property type="term" value="P:phosphorelay signal transduction system"/>
    <property type="evidence" value="ECO:0007669"/>
    <property type="project" value="InterPro"/>
</dbReference>
<dbReference type="OrthoDB" id="9802066at2"/>
<dbReference type="SMART" id="SM00448">
    <property type="entry name" value="REC"/>
    <property type="match status" value="1"/>
</dbReference>
<dbReference type="CDD" id="cd17569">
    <property type="entry name" value="REC_HupR-like"/>
    <property type="match status" value="1"/>
</dbReference>
<dbReference type="PROSITE" id="PS50110">
    <property type="entry name" value="RESPONSE_REGULATORY"/>
    <property type="match status" value="1"/>
</dbReference>
<feature type="domain" description="Response regulatory" evidence="4">
    <location>
        <begin position="5"/>
        <end position="121"/>
    </location>
</feature>
<evidence type="ECO:0000256" key="3">
    <source>
        <dbReference type="SAM" id="Coils"/>
    </source>
</evidence>
<dbReference type="PANTHER" id="PTHR44591:SF19">
    <property type="entry name" value="TWO-COMPONENT RESPONSE REGULATOR-RELATED"/>
    <property type="match status" value="1"/>
</dbReference>
<dbReference type="KEGG" id="apac:S7S_01330"/>
<gene>
    <name evidence="5" type="ORF">S7S_01330</name>
</gene>
<dbReference type="Pfam" id="PF00072">
    <property type="entry name" value="Response_reg"/>
    <property type="match status" value="1"/>
</dbReference>
<name>A0A0B4XJ14_9GAMM</name>
<dbReference type="AlphaFoldDB" id="A0A0B4XJ14"/>
<organism evidence="5 6">
    <name type="scientific">Isoalcanivorax pacificus W11-5</name>
    <dbReference type="NCBI Taxonomy" id="391936"/>
    <lineage>
        <taxon>Bacteria</taxon>
        <taxon>Pseudomonadati</taxon>
        <taxon>Pseudomonadota</taxon>
        <taxon>Gammaproteobacteria</taxon>
        <taxon>Oceanospirillales</taxon>
        <taxon>Alcanivoracaceae</taxon>
        <taxon>Isoalcanivorax</taxon>
    </lineage>
</organism>
<reference evidence="5 6" key="1">
    <citation type="journal article" date="2012" name="J. Bacteriol.">
        <title>Genome sequence of an alkane-degrading bacterium, Alcanivorax pacificus type strain W11-5, isolated from deep sea sediment.</title>
        <authorList>
            <person name="Lai Q."/>
            <person name="Shao Z."/>
        </authorList>
    </citation>
    <scope>NUCLEOTIDE SEQUENCE [LARGE SCALE GENOMIC DNA]</scope>
    <source>
        <strain evidence="5 6">W11-5</strain>
    </source>
</reference>
<protein>
    <submittedName>
        <fullName evidence="5">Response regulator</fullName>
    </submittedName>
</protein>
<evidence type="ECO:0000256" key="1">
    <source>
        <dbReference type="ARBA" id="ARBA00022553"/>
    </source>
</evidence>
<dbReference type="Proteomes" id="UP000006764">
    <property type="component" value="Chromosome"/>
</dbReference>
<dbReference type="InterPro" id="IPR011006">
    <property type="entry name" value="CheY-like_superfamily"/>
</dbReference>
<dbReference type="SUPFAM" id="SSF52172">
    <property type="entry name" value="CheY-like"/>
    <property type="match status" value="1"/>
</dbReference>
<accession>A0A0B4XJ14</accession>
<evidence type="ECO:0000256" key="2">
    <source>
        <dbReference type="PROSITE-ProRule" id="PRU00169"/>
    </source>
</evidence>
<feature type="coiled-coil region" evidence="3">
    <location>
        <begin position="123"/>
        <end position="150"/>
    </location>
</feature>
<dbReference type="PANTHER" id="PTHR44591">
    <property type="entry name" value="STRESS RESPONSE REGULATOR PROTEIN 1"/>
    <property type="match status" value="1"/>
</dbReference>
<evidence type="ECO:0000313" key="6">
    <source>
        <dbReference type="Proteomes" id="UP000006764"/>
    </source>
</evidence>
<dbReference type="Gene3D" id="3.40.50.2300">
    <property type="match status" value="1"/>
</dbReference>
<dbReference type="RefSeq" id="WP_008736228.1">
    <property type="nucleotide sequence ID" value="NZ_CP004387.1"/>
</dbReference>
<keyword evidence="1 2" id="KW-0597">Phosphoprotein</keyword>
<dbReference type="EMBL" id="CP004387">
    <property type="protein sequence ID" value="AJD46690.1"/>
    <property type="molecule type" value="Genomic_DNA"/>
</dbReference>
<evidence type="ECO:0000259" key="4">
    <source>
        <dbReference type="PROSITE" id="PS50110"/>
    </source>
</evidence>
<evidence type="ECO:0000313" key="5">
    <source>
        <dbReference type="EMBL" id="AJD46690.1"/>
    </source>
</evidence>
<sequence>MTAYNILIVDDEEHILKALTRTFRHQQDWQVETFTRAEDALRRARSRLFDAVITDCVMPDIDGIQFLSELKSLQPDAARILLTGVVNVDTLMAAINEASAFRFFTKPWDDAQLIEAVSEGLRIKQILLENRMLAQKVRDQQQELDLLRRQRAPAH</sequence>
<dbReference type="STRING" id="391936.S7S_01330"/>
<dbReference type="InterPro" id="IPR001789">
    <property type="entry name" value="Sig_transdc_resp-reg_receiver"/>
</dbReference>
<keyword evidence="6" id="KW-1185">Reference proteome</keyword>
<dbReference type="HOGENOM" id="CLU_000445_69_8_6"/>
<dbReference type="InterPro" id="IPR050595">
    <property type="entry name" value="Bact_response_regulator"/>
</dbReference>
<keyword evidence="3" id="KW-0175">Coiled coil</keyword>
<feature type="modified residue" description="4-aspartylphosphate" evidence="2">
    <location>
        <position position="55"/>
    </location>
</feature>
<proteinExistence type="predicted"/>